<protein>
    <submittedName>
        <fullName evidence="1">Uncharacterized protein</fullName>
    </submittedName>
</protein>
<evidence type="ECO:0000313" key="1">
    <source>
        <dbReference type="EMBL" id="RYC87798.1"/>
    </source>
</evidence>
<organism evidence="1 2">
    <name type="scientific">Fusarium oxysporum f. sp. narcissi</name>
    <dbReference type="NCBI Taxonomy" id="451672"/>
    <lineage>
        <taxon>Eukaryota</taxon>
        <taxon>Fungi</taxon>
        <taxon>Dikarya</taxon>
        <taxon>Ascomycota</taxon>
        <taxon>Pezizomycotina</taxon>
        <taxon>Sordariomycetes</taxon>
        <taxon>Hypocreomycetidae</taxon>
        <taxon>Hypocreales</taxon>
        <taxon>Nectriaceae</taxon>
        <taxon>Fusarium</taxon>
        <taxon>Fusarium oxysporum species complex</taxon>
    </lineage>
</organism>
<name>A0A4Q2VN87_FUSOX</name>
<evidence type="ECO:0000313" key="2">
    <source>
        <dbReference type="Proteomes" id="UP000290540"/>
    </source>
</evidence>
<reference evidence="1 2" key="1">
    <citation type="submission" date="2016-12" db="EMBL/GenBank/DDBJ databases">
        <title>Draft genome sequence of Fusarium oxysporum causing rot on Narcissus.</title>
        <authorList>
            <person name="Armitage A.D."/>
            <person name="Taylor A."/>
            <person name="Clarkson J.P."/>
            <person name="Harrison R.J."/>
            <person name="Jackson A.C."/>
        </authorList>
    </citation>
    <scope>NUCLEOTIDE SEQUENCE [LARGE SCALE GENOMIC DNA]</scope>
    <source>
        <strain evidence="1 2">N139</strain>
    </source>
</reference>
<dbReference type="Proteomes" id="UP000290540">
    <property type="component" value="Unassembled WGS sequence"/>
</dbReference>
<sequence length="51" mass="5133">MASLGCMLSFFTSDKGTLSDSSPAYQPSFCTIPVGLTCSSVLGPSDSPAAV</sequence>
<accession>A0A4Q2VN87</accession>
<comment type="caution">
    <text evidence="1">The sequence shown here is derived from an EMBL/GenBank/DDBJ whole genome shotgun (WGS) entry which is preliminary data.</text>
</comment>
<gene>
    <name evidence="1" type="ORF">BFJ63_vAg9362</name>
</gene>
<dbReference type="EMBL" id="MQTW01000071">
    <property type="protein sequence ID" value="RYC87798.1"/>
    <property type="molecule type" value="Genomic_DNA"/>
</dbReference>
<dbReference type="AlphaFoldDB" id="A0A4Q2VN87"/>
<proteinExistence type="predicted"/>